<dbReference type="AlphaFoldDB" id="A0A7X4WAQ3"/>
<sequence>MINLLIGRPGGGKSYEAVVYHIIPAVQAGRKVITNLPLNIAHFQSVFGDGVTDLIKIIETDMSDHGNINRPFSKPEDYKDDWRNESGQGPLIVVDEAHLVLPIGRTSVEVLEFLSLHRHHGVDILLITQSDRKIHKDVRDMVQLQYRCSKNTALGSEKTYTRKVQDGCRGEVVNTSQRTYKASYFPFYQSHTASNGAVSEATAADIKPIWQHWSFIGGAICLVFVVGMFATGNVKSPLSAGVKEQPEPARQLHIQPDGSPTPVPEVPAKKRTNGKHPLADFDLYVTGAARQIALRPDKTFDLDLSFDVIYLEAYKDEMKQFAVNSKELRKLGYNIHAIGKCVYSLEYHDFDSIVVCNESRGFIQDGPLSTVTSF</sequence>
<evidence type="ECO:0000256" key="1">
    <source>
        <dbReference type="SAM" id="MobiDB-lite"/>
    </source>
</evidence>
<dbReference type="Proteomes" id="UP000465712">
    <property type="component" value="Unassembled WGS sequence"/>
</dbReference>
<dbReference type="RefSeq" id="WP_161442383.1">
    <property type="nucleotide sequence ID" value="NZ_WXWW01000031.1"/>
</dbReference>
<comment type="caution">
    <text evidence="3">The sequence shown here is derived from an EMBL/GenBank/DDBJ whole genome shotgun (WGS) entry which is preliminary data.</text>
</comment>
<dbReference type="SUPFAM" id="SSF52540">
    <property type="entry name" value="P-loop containing nucleoside triphosphate hydrolases"/>
    <property type="match status" value="1"/>
</dbReference>
<gene>
    <name evidence="3" type="ORF">CAG72_01655</name>
</gene>
<reference evidence="3 4" key="1">
    <citation type="submission" date="2017-05" db="EMBL/GenBank/DDBJ databases">
        <title>High clonality and local adaptation shapes Vibrionaceae linages within an endangered oasis.</title>
        <authorList>
            <person name="Vazquez-Rosas-Landa M."/>
        </authorList>
    </citation>
    <scope>NUCLEOTIDE SEQUENCE [LARGE SCALE GENOMIC DNA]</scope>
    <source>
        <strain evidence="3 4">P46_P4S1P180</strain>
    </source>
</reference>
<dbReference type="InterPro" id="IPR008900">
    <property type="entry name" value="Zot_N"/>
</dbReference>
<dbReference type="EMBL" id="WXWW01000031">
    <property type="protein sequence ID" value="NAW63910.1"/>
    <property type="molecule type" value="Genomic_DNA"/>
</dbReference>
<dbReference type="Pfam" id="PF05707">
    <property type="entry name" value="Zot"/>
    <property type="match status" value="1"/>
</dbReference>
<feature type="domain" description="Zona occludens toxin N-terminal" evidence="2">
    <location>
        <begin position="1"/>
        <end position="192"/>
    </location>
</feature>
<dbReference type="InterPro" id="IPR027417">
    <property type="entry name" value="P-loop_NTPase"/>
</dbReference>
<evidence type="ECO:0000313" key="4">
    <source>
        <dbReference type="Proteomes" id="UP000465712"/>
    </source>
</evidence>
<evidence type="ECO:0000259" key="2">
    <source>
        <dbReference type="Pfam" id="PF05707"/>
    </source>
</evidence>
<dbReference type="Gene3D" id="3.40.50.300">
    <property type="entry name" value="P-loop containing nucleotide triphosphate hydrolases"/>
    <property type="match status" value="1"/>
</dbReference>
<protein>
    <submittedName>
        <fullName evidence="3">Assembly protein</fullName>
    </submittedName>
</protein>
<organism evidence="3 4">
    <name type="scientific">Photobacterium halotolerans</name>
    <dbReference type="NCBI Taxonomy" id="265726"/>
    <lineage>
        <taxon>Bacteria</taxon>
        <taxon>Pseudomonadati</taxon>
        <taxon>Pseudomonadota</taxon>
        <taxon>Gammaproteobacteria</taxon>
        <taxon>Vibrionales</taxon>
        <taxon>Vibrionaceae</taxon>
        <taxon>Photobacterium</taxon>
    </lineage>
</organism>
<proteinExistence type="predicted"/>
<name>A0A7X4WAQ3_9GAMM</name>
<feature type="region of interest" description="Disordered" evidence="1">
    <location>
        <begin position="240"/>
        <end position="265"/>
    </location>
</feature>
<evidence type="ECO:0000313" key="3">
    <source>
        <dbReference type="EMBL" id="NAW63910.1"/>
    </source>
</evidence>
<accession>A0A7X4WAQ3</accession>